<comment type="caution">
    <text evidence="1">The sequence shown here is derived from an EMBL/GenBank/DDBJ whole genome shotgun (WGS) entry which is preliminary data.</text>
</comment>
<dbReference type="EMBL" id="JBHIRY010000001">
    <property type="protein sequence ID" value="MFB5758979.1"/>
    <property type="molecule type" value="Genomic_DNA"/>
</dbReference>
<dbReference type="RefSeq" id="WP_375518231.1">
    <property type="nucleotide sequence ID" value="NZ_JBHIRY010000001.1"/>
</dbReference>
<organism evidence="1 2">
    <name type="scientific">Paenibacillus medicaginis</name>
    <dbReference type="NCBI Taxonomy" id="1470560"/>
    <lineage>
        <taxon>Bacteria</taxon>
        <taxon>Bacillati</taxon>
        <taxon>Bacillota</taxon>
        <taxon>Bacilli</taxon>
        <taxon>Bacillales</taxon>
        <taxon>Paenibacillaceae</taxon>
        <taxon>Paenibacillus</taxon>
    </lineage>
</organism>
<protein>
    <recommendedName>
        <fullName evidence="3">Phage protein</fullName>
    </recommendedName>
</protein>
<evidence type="ECO:0000313" key="1">
    <source>
        <dbReference type="EMBL" id="MFB5758979.1"/>
    </source>
</evidence>
<keyword evidence="2" id="KW-1185">Reference proteome</keyword>
<evidence type="ECO:0008006" key="3">
    <source>
        <dbReference type="Google" id="ProtNLM"/>
    </source>
</evidence>
<reference evidence="1 2" key="1">
    <citation type="submission" date="2024-09" db="EMBL/GenBank/DDBJ databases">
        <title>Paenibacillus zeirhizospherea sp. nov., isolated from surface of the maize (Zea mays) roots in a horticulture field, Hungary.</title>
        <authorList>
            <person name="Marton D."/>
            <person name="Farkas M."/>
            <person name="Bedics A."/>
            <person name="Toth E."/>
            <person name="Tancsics A."/>
            <person name="Boka K."/>
            <person name="Marati G."/>
            <person name="Kriszt B."/>
            <person name="Cserhati M."/>
        </authorList>
    </citation>
    <scope>NUCLEOTIDE SEQUENCE [LARGE SCALE GENOMIC DNA]</scope>
    <source>
        <strain evidence="1 2">JCM 18446</strain>
    </source>
</reference>
<evidence type="ECO:0000313" key="2">
    <source>
        <dbReference type="Proteomes" id="UP001580430"/>
    </source>
</evidence>
<sequence length="111" mass="13211">MQSTSVFMLNEKEDGYRADVYYCSYCGNKAQRKDIGSSHNHRWEEEIIYFCDCDTAKQEAVLKEEAAEYRNKVYYIERELKGMEKLTDNPVVNKIKFDNEVKKLKQKYSIE</sequence>
<dbReference type="Proteomes" id="UP001580430">
    <property type="component" value="Unassembled WGS sequence"/>
</dbReference>
<gene>
    <name evidence="1" type="ORF">ACE5LO_01100</name>
</gene>
<name>A0ABV5BUM6_9BACL</name>
<proteinExistence type="predicted"/>
<accession>A0ABV5BUM6</accession>